<evidence type="ECO:0000313" key="2">
    <source>
        <dbReference type="Proteomes" id="UP000322244"/>
    </source>
</evidence>
<dbReference type="OrthoDB" id="3537606at2"/>
<gene>
    <name evidence="1" type="ORF">FOY51_19745</name>
</gene>
<dbReference type="Pfam" id="PF19840">
    <property type="entry name" value="DUF6317"/>
    <property type="match status" value="1"/>
</dbReference>
<sequence>MAGFEVVLEDLQSMATTFNEQAGAYRAVTPKLTPAEADSGDGALNAVMHAVLELIGVLHQQLATSITQHSEKLATAHDSYQRRDIDNRFLFDDLMKDVD</sequence>
<accession>A0A5A7S940</accession>
<organism evidence="1 2">
    <name type="scientific">Antrihabitans cavernicola</name>
    <dbReference type="NCBI Taxonomy" id="2495913"/>
    <lineage>
        <taxon>Bacteria</taxon>
        <taxon>Bacillati</taxon>
        <taxon>Actinomycetota</taxon>
        <taxon>Actinomycetes</taxon>
        <taxon>Mycobacteriales</taxon>
        <taxon>Nocardiaceae</taxon>
        <taxon>Antrihabitans</taxon>
    </lineage>
</organism>
<name>A0A5A7S940_9NOCA</name>
<keyword evidence="2" id="KW-1185">Reference proteome</keyword>
<dbReference type="AlphaFoldDB" id="A0A5A7S940"/>
<proteinExistence type="predicted"/>
<protein>
    <recommendedName>
        <fullName evidence="3">PE domain-containing protein</fullName>
    </recommendedName>
</protein>
<dbReference type="Proteomes" id="UP000322244">
    <property type="component" value="Unassembled WGS sequence"/>
</dbReference>
<evidence type="ECO:0000313" key="1">
    <source>
        <dbReference type="EMBL" id="KAA0021153.1"/>
    </source>
</evidence>
<dbReference type="RefSeq" id="WP_149431986.1">
    <property type="nucleotide sequence ID" value="NZ_VLNY01000011.1"/>
</dbReference>
<reference evidence="1 2" key="1">
    <citation type="submission" date="2019-07" db="EMBL/GenBank/DDBJ databases">
        <title>Rhodococcus cavernicolus sp. nov., isolated from a cave.</title>
        <authorList>
            <person name="Lee S.D."/>
        </authorList>
    </citation>
    <scope>NUCLEOTIDE SEQUENCE [LARGE SCALE GENOMIC DNA]</scope>
    <source>
        <strain evidence="1 2">C1-24</strain>
    </source>
</reference>
<dbReference type="InterPro" id="IPR045558">
    <property type="entry name" value="DUF6317"/>
</dbReference>
<dbReference type="EMBL" id="VLNY01000011">
    <property type="protein sequence ID" value="KAA0021153.1"/>
    <property type="molecule type" value="Genomic_DNA"/>
</dbReference>
<evidence type="ECO:0008006" key="3">
    <source>
        <dbReference type="Google" id="ProtNLM"/>
    </source>
</evidence>
<comment type="caution">
    <text evidence="1">The sequence shown here is derived from an EMBL/GenBank/DDBJ whole genome shotgun (WGS) entry which is preliminary data.</text>
</comment>